<comment type="caution">
    <text evidence="2">The sequence shown here is derived from an EMBL/GenBank/DDBJ whole genome shotgun (WGS) entry which is preliminary data.</text>
</comment>
<organism evidence="2 3">
    <name type="scientific">Kordiimonas pumila</name>
    <dbReference type="NCBI Taxonomy" id="2161677"/>
    <lineage>
        <taxon>Bacteria</taxon>
        <taxon>Pseudomonadati</taxon>
        <taxon>Pseudomonadota</taxon>
        <taxon>Alphaproteobacteria</taxon>
        <taxon>Kordiimonadales</taxon>
        <taxon>Kordiimonadaceae</taxon>
        <taxon>Kordiimonas</taxon>
    </lineage>
</organism>
<gene>
    <name evidence="2" type="ORF">ACFOKA_16930</name>
</gene>
<dbReference type="RefSeq" id="WP_194215463.1">
    <property type="nucleotide sequence ID" value="NZ_CP061205.1"/>
</dbReference>
<evidence type="ECO:0000313" key="3">
    <source>
        <dbReference type="Proteomes" id="UP001595444"/>
    </source>
</evidence>
<reference evidence="3" key="1">
    <citation type="journal article" date="2019" name="Int. J. Syst. Evol. Microbiol.">
        <title>The Global Catalogue of Microorganisms (GCM) 10K type strain sequencing project: providing services to taxonomists for standard genome sequencing and annotation.</title>
        <authorList>
            <consortium name="The Broad Institute Genomics Platform"/>
            <consortium name="The Broad Institute Genome Sequencing Center for Infectious Disease"/>
            <person name="Wu L."/>
            <person name="Ma J."/>
        </authorList>
    </citation>
    <scope>NUCLEOTIDE SEQUENCE [LARGE SCALE GENOMIC DNA]</scope>
    <source>
        <strain evidence="3">KCTC 62164</strain>
    </source>
</reference>
<accession>A0ABV7D994</accession>
<keyword evidence="1" id="KW-0732">Signal</keyword>
<evidence type="ECO:0000313" key="2">
    <source>
        <dbReference type="EMBL" id="MFC3053587.1"/>
    </source>
</evidence>
<dbReference type="Proteomes" id="UP001595444">
    <property type="component" value="Unassembled WGS sequence"/>
</dbReference>
<evidence type="ECO:0000256" key="1">
    <source>
        <dbReference type="SAM" id="SignalP"/>
    </source>
</evidence>
<proteinExistence type="predicted"/>
<feature type="signal peptide" evidence="1">
    <location>
        <begin position="1"/>
        <end position="19"/>
    </location>
</feature>
<evidence type="ECO:0008006" key="4">
    <source>
        <dbReference type="Google" id="ProtNLM"/>
    </source>
</evidence>
<name>A0ABV7D994_9PROT</name>
<sequence length="401" mass="42584">MNKILFAVCLLSATVGVEAQQVPVTSEHKPNSYTLACLASLTKDCAVKAAIQTVIDEDFGAERAKVLIGVARAMLGTGQAEQAAETLILALDEARSVNISLVTQEKITSIAPLLAEAGDVAGGLALVQELSQDTVRDKTLINIAEKLIKAGNISGAKVALDQVTNESRAFWRFLGLLPLAPNGALTSLEFDELEVKVQALTDKPQQYRGFIRLAVIAGKAGDEARSTALIAVADEMFPSVVGMQARATVTGERARLMYQAGLDAALVETSYNLAILHGTRVQGQDARIELAHNVGPIEAATGKTELALKRLEYFTNETEKAGYLASLSVTDNAGQVAAAITDFLGAIEDVEGAYDRDIIRLTLLEGVLKSKNKALAITIIKKLEDDDNQAYGLALLAPLLA</sequence>
<keyword evidence="3" id="KW-1185">Reference proteome</keyword>
<protein>
    <recommendedName>
        <fullName evidence="4">HEAT repeat domain-containing protein</fullName>
    </recommendedName>
</protein>
<dbReference type="EMBL" id="JBHRSL010000027">
    <property type="protein sequence ID" value="MFC3053587.1"/>
    <property type="molecule type" value="Genomic_DNA"/>
</dbReference>
<feature type="chain" id="PRO_5046044730" description="HEAT repeat domain-containing protein" evidence="1">
    <location>
        <begin position="20"/>
        <end position="401"/>
    </location>
</feature>